<evidence type="ECO:0000313" key="2">
    <source>
        <dbReference type="Proteomes" id="UP000284508"/>
    </source>
</evidence>
<gene>
    <name evidence="1" type="ORF">D3C88_32320</name>
</gene>
<dbReference type="Proteomes" id="UP000284508">
    <property type="component" value="Unassembled WGS sequence"/>
</dbReference>
<organism evidence="1 2">
    <name type="scientific">Escherichia coli</name>
    <dbReference type="NCBI Taxonomy" id="562"/>
    <lineage>
        <taxon>Bacteria</taxon>
        <taxon>Pseudomonadati</taxon>
        <taxon>Pseudomonadota</taxon>
        <taxon>Gammaproteobacteria</taxon>
        <taxon>Enterobacterales</taxon>
        <taxon>Enterobacteriaceae</taxon>
        <taxon>Escherichia</taxon>
    </lineage>
</organism>
<proteinExistence type="predicted"/>
<dbReference type="EMBL" id="QXHA01001938">
    <property type="protein sequence ID" value="RIB37846.1"/>
    <property type="molecule type" value="Genomic_DNA"/>
</dbReference>
<reference evidence="1 2" key="1">
    <citation type="journal article" date="2018" name="BMC Microbiol.">
        <title>Genome sequencing of strains of the most prevalent clonal group of O1:K1:H7 Escherichia coli that causes neonatal meningitis in France.</title>
        <authorList>
            <person name="Geslain G."/>
            <person name="Birgy A."/>
            <person name="Adiba S."/>
            <person name="Magnan M."/>
            <person name="Courroux C."/>
            <person name="Levy C."/>
            <person name="Cohen R."/>
            <person name="Bidet P."/>
            <person name="Bonacorsi S."/>
        </authorList>
    </citation>
    <scope>NUCLEOTIDE SEQUENCE [LARGE SCALE GENOMIC DNA]</scope>
    <source>
        <strain evidence="1 2">S308</strain>
    </source>
</reference>
<dbReference type="AlphaFoldDB" id="A0A418GAE0"/>
<name>A0A418GAE0_ECOLX</name>
<evidence type="ECO:0000313" key="1">
    <source>
        <dbReference type="EMBL" id="RIB37846.1"/>
    </source>
</evidence>
<feature type="non-terminal residue" evidence="1">
    <location>
        <position position="1"/>
    </location>
</feature>
<sequence length="24" mass="2805">YMLRAIISGRGDEVIELAKTNWLR</sequence>
<protein>
    <submittedName>
        <fullName evidence="1">Pyruvate dehydrogenase</fullName>
    </submittedName>
</protein>
<accession>A0A418GAE0</accession>
<comment type="caution">
    <text evidence="1">The sequence shown here is derived from an EMBL/GenBank/DDBJ whole genome shotgun (WGS) entry which is preliminary data.</text>
</comment>
<keyword evidence="1" id="KW-0670">Pyruvate</keyword>